<organism evidence="8 9">
    <name type="scientific">Terriglobus albidus</name>
    <dbReference type="NCBI Taxonomy" id="1592106"/>
    <lineage>
        <taxon>Bacteria</taxon>
        <taxon>Pseudomonadati</taxon>
        <taxon>Acidobacteriota</taxon>
        <taxon>Terriglobia</taxon>
        <taxon>Terriglobales</taxon>
        <taxon>Acidobacteriaceae</taxon>
        <taxon>Terriglobus</taxon>
    </lineage>
</organism>
<evidence type="ECO:0000256" key="4">
    <source>
        <dbReference type="ARBA" id="ARBA00023014"/>
    </source>
</evidence>
<sequence length="104" mass="11332">MSQWVRLCSIREAPEEGKAMQVTTANGVDVCLARLDGELRALDNWCPHRRGPLGEGWVEGGAIVCPWHAWAFDLKTGVAHPPERASVEALALKTEGDDLLVDLA</sequence>
<gene>
    <name evidence="8" type="ORF">FTW19_14705</name>
</gene>
<dbReference type="AlphaFoldDB" id="A0A5B9EBW9"/>
<proteinExistence type="inferred from homology"/>
<evidence type="ECO:0000313" key="9">
    <source>
        <dbReference type="Proteomes" id="UP000321820"/>
    </source>
</evidence>
<name>A0A5B9EBW9_9BACT</name>
<evidence type="ECO:0000259" key="7">
    <source>
        <dbReference type="PROSITE" id="PS51296"/>
    </source>
</evidence>
<dbReference type="KEGG" id="talb:FTW19_14705"/>
<evidence type="ECO:0000256" key="1">
    <source>
        <dbReference type="ARBA" id="ARBA00022714"/>
    </source>
</evidence>
<feature type="domain" description="Rieske" evidence="7">
    <location>
        <begin position="4"/>
        <end position="101"/>
    </location>
</feature>
<evidence type="ECO:0000256" key="5">
    <source>
        <dbReference type="ARBA" id="ARBA00034078"/>
    </source>
</evidence>
<dbReference type="RefSeq" id="WP_147648332.1">
    <property type="nucleotide sequence ID" value="NZ_CP042806.1"/>
</dbReference>
<keyword evidence="4" id="KW-0411">Iron-sulfur</keyword>
<dbReference type="GO" id="GO:0046872">
    <property type="term" value="F:metal ion binding"/>
    <property type="evidence" value="ECO:0007669"/>
    <property type="project" value="UniProtKB-KW"/>
</dbReference>
<dbReference type="PANTHER" id="PTHR21496:SF0">
    <property type="entry name" value="RIESKE DOMAIN-CONTAINING PROTEIN"/>
    <property type="match status" value="1"/>
</dbReference>
<evidence type="ECO:0000256" key="3">
    <source>
        <dbReference type="ARBA" id="ARBA00023004"/>
    </source>
</evidence>
<dbReference type="Pfam" id="PF00355">
    <property type="entry name" value="Rieske"/>
    <property type="match status" value="1"/>
</dbReference>
<comment type="cofactor">
    <cofactor evidence="5">
        <name>[2Fe-2S] cluster</name>
        <dbReference type="ChEBI" id="CHEBI:190135"/>
    </cofactor>
</comment>
<evidence type="ECO:0000313" key="8">
    <source>
        <dbReference type="EMBL" id="QEE29134.1"/>
    </source>
</evidence>
<keyword evidence="9" id="KW-1185">Reference proteome</keyword>
<dbReference type="PROSITE" id="PS51296">
    <property type="entry name" value="RIESKE"/>
    <property type="match status" value="1"/>
</dbReference>
<dbReference type="OrthoDB" id="9795104at2"/>
<protein>
    <submittedName>
        <fullName evidence="8">Rieske (2Fe-2S) protein</fullName>
    </submittedName>
</protein>
<evidence type="ECO:0000256" key="6">
    <source>
        <dbReference type="ARBA" id="ARBA00038001"/>
    </source>
</evidence>
<reference evidence="8 9" key="1">
    <citation type="submission" date="2019-08" db="EMBL/GenBank/DDBJ databases">
        <title>Complete genome sequence of Terriglobus albidus strain ORNL.</title>
        <authorList>
            <person name="Podar M."/>
        </authorList>
    </citation>
    <scope>NUCLEOTIDE SEQUENCE [LARGE SCALE GENOMIC DNA]</scope>
    <source>
        <strain evidence="8 9">ORNL</strain>
    </source>
</reference>
<dbReference type="EMBL" id="CP042806">
    <property type="protein sequence ID" value="QEE29134.1"/>
    <property type="molecule type" value="Genomic_DNA"/>
</dbReference>
<dbReference type="GO" id="GO:0051537">
    <property type="term" value="F:2 iron, 2 sulfur cluster binding"/>
    <property type="evidence" value="ECO:0007669"/>
    <property type="project" value="UniProtKB-KW"/>
</dbReference>
<dbReference type="SUPFAM" id="SSF50022">
    <property type="entry name" value="ISP domain"/>
    <property type="match status" value="1"/>
</dbReference>
<dbReference type="InterPro" id="IPR017941">
    <property type="entry name" value="Rieske_2Fe-2S"/>
</dbReference>
<keyword evidence="3" id="KW-0408">Iron</keyword>
<dbReference type="InterPro" id="IPR036922">
    <property type="entry name" value="Rieske_2Fe-2S_sf"/>
</dbReference>
<comment type="similarity">
    <text evidence="6">Belongs to the bacterial ring-hydroxylating dioxygenase ferredoxin component family.</text>
</comment>
<dbReference type="Proteomes" id="UP000321820">
    <property type="component" value="Chromosome"/>
</dbReference>
<dbReference type="Gene3D" id="2.102.10.10">
    <property type="entry name" value="Rieske [2Fe-2S] iron-sulphur domain"/>
    <property type="match status" value="1"/>
</dbReference>
<keyword evidence="1" id="KW-0001">2Fe-2S</keyword>
<keyword evidence="2" id="KW-0479">Metal-binding</keyword>
<accession>A0A5B9EBW9</accession>
<dbReference type="PANTHER" id="PTHR21496">
    <property type="entry name" value="FERREDOXIN-RELATED"/>
    <property type="match status" value="1"/>
</dbReference>
<evidence type="ECO:0000256" key="2">
    <source>
        <dbReference type="ARBA" id="ARBA00022723"/>
    </source>
</evidence>